<dbReference type="CDD" id="cd01949">
    <property type="entry name" value="GGDEF"/>
    <property type="match status" value="1"/>
</dbReference>
<dbReference type="PROSITE" id="PS50894">
    <property type="entry name" value="HPT"/>
    <property type="match status" value="1"/>
</dbReference>
<keyword evidence="7" id="KW-0597">Phosphoprotein</keyword>
<dbReference type="FunFam" id="3.30.70.270:FF:000001">
    <property type="entry name" value="Diguanylate cyclase domain protein"/>
    <property type="match status" value="1"/>
</dbReference>
<evidence type="ECO:0000256" key="6">
    <source>
        <dbReference type="PROSITE-ProRule" id="PRU00110"/>
    </source>
</evidence>
<dbReference type="Gene3D" id="3.30.70.270">
    <property type="match status" value="1"/>
</dbReference>
<evidence type="ECO:0000256" key="8">
    <source>
        <dbReference type="SAM" id="MobiDB-lite"/>
    </source>
</evidence>
<dbReference type="SMART" id="SM00448">
    <property type="entry name" value="REC"/>
    <property type="match status" value="2"/>
</dbReference>
<dbReference type="RefSeq" id="WP_080048796.1">
    <property type="nucleotide sequence ID" value="NZ_CP020100.1"/>
</dbReference>
<organism evidence="12 13">
    <name type="scientific">Halopseudomonas phragmitis</name>
    <dbReference type="NCBI Taxonomy" id="1931241"/>
    <lineage>
        <taxon>Bacteria</taxon>
        <taxon>Pseudomonadati</taxon>
        <taxon>Pseudomonadota</taxon>
        <taxon>Gammaproteobacteria</taxon>
        <taxon>Pseudomonadales</taxon>
        <taxon>Pseudomonadaceae</taxon>
        <taxon>Halopseudomonas</taxon>
    </lineage>
</organism>
<dbReference type="PANTHER" id="PTHR45138:SF9">
    <property type="entry name" value="DIGUANYLATE CYCLASE DGCM-RELATED"/>
    <property type="match status" value="1"/>
</dbReference>
<feature type="domain" description="HPt" evidence="11">
    <location>
        <begin position="11"/>
        <end position="110"/>
    </location>
</feature>
<dbReference type="InterPro" id="IPR036641">
    <property type="entry name" value="HPT_dom_sf"/>
</dbReference>
<dbReference type="NCBIfam" id="TIGR00254">
    <property type="entry name" value="GGDEF"/>
    <property type="match status" value="1"/>
</dbReference>
<feature type="modified residue" description="4-aspartylphosphate" evidence="7">
    <location>
        <position position="181"/>
    </location>
</feature>
<dbReference type="GO" id="GO:0000160">
    <property type="term" value="P:phosphorelay signal transduction system"/>
    <property type="evidence" value="ECO:0007669"/>
    <property type="project" value="UniProtKB-KW"/>
</dbReference>
<dbReference type="PANTHER" id="PTHR45138">
    <property type="entry name" value="REGULATORY COMPONENTS OF SENSORY TRANSDUCTION SYSTEM"/>
    <property type="match status" value="1"/>
</dbReference>
<evidence type="ECO:0000313" key="12">
    <source>
        <dbReference type="EMBL" id="AQZ93941.1"/>
    </source>
</evidence>
<dbReference type="InterPro" id="IPR043128">
    <property type="entry name" value="Rev_trsase/Diguanyl_cyclase"/>
</dbReference>
<dbReference type="STRING" id="1931241.BVH74_03875"/>
<proteinExistence type="predicted"/>
<evidence type="ECO:0000313" key="13">
    <source>
        <dbReference type="Proteomes" id="UP000243488"/>
    </source>
</evidence>
<dbReference type="EMBL" id="CP020100">
    <property type="protein sequence ID" value="AQZ93941.1"/>
    <property type="molecule type" value="Genomic_DNA"/>
</dbReference>
<dbReference type="SMART" id="SM00267">
    <property type="entry name" value="GGDEF"/>
    <property type="match status" value="1"/>
</dbReference>
<evidence type="ECO:0000256" key="1">
    <source>
        <dbReference type="ARBA" id="ARBA00001946"/>
    </source>
</evidence>
<feature type="modified residue" description="4-aspartylphosphate" evidence="7">
    <location>
        <position position="307"/>
    </location>
</feature>
<evidence type="ECO:0000256" key="5">
    <source>
        <dbReference type="ARBA" id="ARBA00034247"/>
    </source>
</evidence>
<evidence type="ECO:0000256" key="7">
    <source>
        <dbReference type="PROSITE-ProRule" id="PRU00169"/>
    </source>
</evidence>
<dbReference type="PROSITE" id="PS50887">
    <property type="entry name" value="GGDEF"/>
    <property type="match status" value="1"/>
</dbReference>
<dbReference type="InterPro" id="IPR000160">
    <property type="entry name" value="GGDEF_dom"/>
</dbReference>
<feature type="domain" description="Response regulatory" evidence="9">
    <location>
        <begin position="132"/>
        <end position="249"/>
    </location>
</feature>
<sequence>MPKTEQLKAQLAELGQAFRKRLEQELPELVRQAEQLQNTEQVEPALQQLQGQLHKLAGSAGTFGHTALGERARELEQLAKHCLADPAAADEARKRLREGLCQLPLLLNQSRPEPQDSQPLESALPDEQGQQHILMLEHDPELARQTSQTLSNFGYQVTILEQADSLITQLDSGQYAALIIDISPEVAGHQALGALQRWQAGRVPPLPVIAISTDSAFAARLEAVRAGARGFFTKPVDLTVLENRLRRSFEVQQDDPFRVLVVDDDQELAERFKAILDNAGMRVETVLDPAQLIKRMNAFQPDVVLMDINMPHYSGIELAQMIRLNDNWLRVPIIYLSAETDTVAQMAALLKAGDDFVSKPISDAALLTTVYARAQRARLVSQALARDSMTGLLKHADIKEQVELEVERALRTQQPVSIAMIDIDHFKSVNDNHGHAVGDTVIRALANLLRQRLRRIDRIGRYGGEEFVAVLPNCAAADAKAILDSIREAFSALQFSSGSKLFQCTFSAGISACEAPDWCLDEPLELADQHLYQAKQQGRNRVIGVSLS</sequence>
<dbReference type="CDD" id="cd00088">
    <property type="entry name" value="HPT"/>
    <property type="match status" value="1"/>
</dbReference>
<dbReference type="EC" id="2.7.7.65" evidence="3"/>
<dbReference type="InterPro" id="IPR001789">
    <property type="entry name" value="Sig_transdc_resp-reg_receiver"/>
</dbReference>
<dbReference type="InterPro" id="IPR029787">
    <property type="entry name" value="Nucleotide_cyclase"/>
</dbReference>
<dbReference type="Proteomes" id="UP000243488">
    <property type="component" value="Chromosome"/>
</dbReference>
<comment type="catalytic activity">
    <reaction evidence="5">
        <text>2 GTP = 3',3'-c-di-GMP + 2 diphosphate</text>
        <dbReference type="Rhea" id="RHEA:24898"/>
        <dbReference type="ChEBI" id="CHEBI:33019"/>
        <dbReference type="ChEBI" id="CHEBI:37565"/>
        <dbReference type="ChEBI" id="CHEBI:58805"/>
        <dbReference type="EC" id="2.7.7.65"/>
    </reaction>
</comment>
<dbReference type="GO" id="GO:0005886">
    <property type="term" value="C:plasma membrane"/>
    <property type="evidence" value="ECO:0007669"/>
    <property type="project" value="UniProtKB-SubCell"/>
</dbReference>
<dbReference type="GO" id="GO:0052621">
    <property type="term" value="F:diguanylate cyclase activity"/>
    <property type="evidence" value="ECO:0007669"/>
    <property type="project" value="UniProtKB-EC"/>
</dbReference>
<evidence type="ECO:0000259" key="10">
    <source>
        <dbReference type="PROSITE" id="PS50887"/>
    </source>
</evidence>
<dbReference type="Gene3D" id="1.20.120.160">
    <property type="entry name" value="HPT domain"/>
    <property type="match status" value="1"/>
</dbReference>
<comment type="cofactor">
    <cofactor evidence="1">
        <name>Mg(2+)</name>
        <dbReference type="ChEBI" id="CHEBI:18420"/>
    </cofactor>
</comment>
<accession>A0A1V0B228</accession>
<name>A0A1V0B228_9GAMM</name>
<gene>
    <name evidence="12" type="ORF">BVH74_03875</name>
</gene>
<evidence type="ECO:0000259" key="9">
    <source>
        <dbReference type="PROSITE" id="PS50110"/>
    </source>
</evidence>
<dbReference type="InterPro" id="IPR050469">
    <property type="entry name" value="Diguanylate_Cyclase"/>
</dbReference>
<feature type="modified residue" description="Phosphohistidine" evidence="6">
    <location>
        <position position="54"/>
    </location>
</feature>
<dbReference type="CDD" id="cd00156">
    <property type="entry name" value="REC"/>
    <property type="match status" value="1"/>
</dbReference>
<feature type="domain" description="Response regulatory" evidence="9">
    <location>
        <begin position="258"/>
        <end position="374"/>
    </location>
</feature>
<dbReference type="InterPro" id="IPR008207">
    <property type="entry name" value="Sig_transdc_His_kin_Hpt_dom"/>
</dbReference>
<dbReference type="PROSITE" id="PS50110">
    <property type="entry name" value="RESPONSE_REGULATORY"/>
    <property type="match status" value="2"/>
</dbReference>
<reference evidence="12 13" key="1">
    <citation type="submission" date="2017-03" db="EMBL/GenBank/DDBJ databases">
        <title>Complete genome sequence of the novel DNRA strain Pseudomonas sp. S-6-2 isolated from Chinese polluted river sediment. Journal of Biotechnology.</title>
        <authorList>
            <person name="Li J."/>
            <person name="Xiang F."/>
            <person name="Wang L."/>
            <person name="Xi L."/>
            <person name="Liu J."/>
        </authorList>
    </citation>
    <scope>NUCLEOTIDE SEQUENCE [LARGE SCALE GENOMIC DNA]</scope>
    <source>
        <strain evidence="12 13">S-6-2</strain>
    </source>
</reference>
<dbReference type="Gene3D" id="3.40.50.2300">
    <property type="match status" value="2"/>
</dbReference>
<feature type="region of interest" description="Disordered" evidence="8">
    <location>
        <begin position="107"/>
        <end position="129"/>
    </location>
</feature>
<comment type="subcellular location">
    <subcellularLocation>
        <location evidence="2">Cell inner membrane</location>
    </subcellularLocation>
</comment>
<dbReference type="SUPFAM" id="SSF52172">
    <property type="entry name" value="CheY-like"/>
    <property type="match status" value="2"/>
</dbReference>
<evidence type="ECO:0000256" key="4">
    <source>
        <dbReference type="ARBA" id="ARBA00023012"/>
    </source>
</evidence>
<feature type="compositionally biased region" description="Polar residues" evidence="8">
    <location>
        <begin position="107"/>
        <end position="120"/>
    </location>
</feature>
<dbReference type="GO" id="GO:1902201">
    <property type="term" value="P:negative regulation of bacterial-type flagellum-dependent cell motility"/>
    <property type="evidence" value="ECO:0007669"/>
    <property type="project" value="TreeGrafter"/>
</dbReference>
<dbReference type="Pfam" id="PF00072">
    <property type="entry name" value="Response_reg"/>
    <property type="match status" value="2"/>
</dbReference>
<keyword evidence="4" id="KW-0902">Two-component regulatory system</keyword>
<protein>
    <recommendedName>
        <fullName evidence="3">diguanylate cyclase</fullName>
        <ecNumber evidence="3">2.7.7.65</ecNumber>
    </recommendedName>
</protein>
<evidence type="ECO:0000259" key="11">
    <source>
        <dbReference type="PROSITE" id="PS50894"/>
    </source>
</evidence>
<dbReference type="GO" id="GO:0004672">
    <property type="term" value="F:protein kinase activity"/>
    <property type="evidence" value="ECO:0007669"/>
    <property type="project" value="UniProtKB-ARBA"/>
</dbReference>
<evidence type="ECO:0000256" key="2">
    <source>
        <dbReference type="ARBA" id="ARBA00004533"/>
    </source>
</evidence>
<dbReference type="KEGG" id="ppha:BVH74_03875"/>
<dbReference type="GO" id="GO:0043709">
    <property type="term" value="P:cell adhesion involved in single-species biofilm formation"/>
    <property type="evidence" value="ECO:0007669"/>
    <property type="project" value="TreeGrafter"/>
</dbReference>
<dbReference type="SUPFAM" id="SSF55073">
    <property type="entry name" value="Nucleotide cyclase"/>
    <property type="match status" value="1"/>
</dbReference>
<dbReference type="Pfam" id="PF00990">
    <property type="entry name" value="GGDEF"/>
    <property type="match status" value="1"/>
</dbReference>
<keyword evidence="13" id="KW-1185">Reference proteome</keyword>
<feature type="domain" description="GGDEF" evidence="10">
    <location>
        <begin position="414"/>
        <end position="547"/>
    </location>
</feature>
<dbReference type="AlphaFoldDB" id="A0A1V0B228"/>
<dbReference type="InterPro" id="IPR011006">
    <property type="entry name" value="CheY-like_superfamily"/>
</dbReference>
<dbReference type="Pfam" id="PF01627">
    <property type="entry name" value="Hpt"/>
    <property type="match status" value="1"/>
</dbReference>
<dbReference type="SUPFAM" id="SSF47226">
    <property type="entry name" value="Histidine-containing phosphotransfer domain, HPT domain"/>
    <property type="match status" value="1"/>
</dbReference>
<evidence type="ECO:0000256" key="3">
    <source>
        <dbReference type="ARBA" id="ARBA00012528"/>
    </source>
</evidence>